<evidence type="ECO:0000256" key="2">
    <source>
        <dbReference type="ARBA" id="ARBA00022741"/>
    </source>
</evidence>
<keyword evidence="7" id="KW-1133">Transmembrane helix</keyword>
<dbReference type="InterPro" id="IPR017441">
    <property type="entry name" value="Protein_kinase_ATP_BS"/>
</dbReference>
<dbReference type="PROSITE" id="PS50011">
    <property type="entry name" value="PROTEIN_KINASE_DOM"/>
    <property type="match status" value="1"/>
</dbReference>
<keyword evidence="7" id="KW-0472">Membrane</keyword>
<feature type="coiled-coil region" evidence="6">
    <location>
        <begin position="434"/>
        <end position="461"/>
    </location>
</feature>
<dbReference type="PROSITE" id="PS00107">
    <property type="entry name" value="PROTEIN_KINASE_ATP"/>
    <property type="match status" value="1"/>
</dbReference>
<dbReference type="PANTHER" id="PTHR43289:SF6">
    <property type="entry name" value="SERINE_THREONINE-PROTEIN KINASE NEKL-3"/>
    <property type="match status" value="1"/>
</dbReference>
<sequence length="739" mass="82437">MTNPAERAIFLQAIDEESIEDRAAYLQSACGGDLQLLASVEALLAAHDQPAKLLDQPIGGGQGIAATMTPPIAEPIEHIGLQIDAYRLMEQIGEGGFGLVFVAQQDEPVARKVALKIVKPGSGSKEVIARFEAERQAVAMMNHPNIAQVFDAGVTADHRPYFVMELVRGLPITEFCDNHQLTVRERLTLLVDVCSAVHHAHQKGVIHRDIKPSNVMVTLHDAKPVAKVIDFGVAKAIGQTLTDKTIYTRFFSMIGTPLYMSPEQAEMSGLDIDTRSDIYSLGVLMYEMLVGATPFDRERMDSAGYDELRRIIREEDPPKPSKRLSTLNDALSTVATTRRLQPIRLAATIRGDLDWIVMKALEKDRTRRYESAAALAADIKRYLNSEPIEARPPSRTYQFRKFARRHRAALVTVLLVGVTMLIGSAVSLWQMTAAIDQRNQKEAALREATAAKAEIEQFAENITRANSLIASAQSHVNAGRTEAAQIDFDTAVSLQPGYYQPWVARAQFHTGRSDWEAAAEDYAKALTLGAPTNTSSWWGTPALFLLTDRPNDYRRICERLDERLGTLDERPNWELLRDCAASADYTFSVSRDELARIGEAWHLESDTRRWRPPPPPDRRHDVGRPTVPREICLYLLGLSYLRAGDNEAAIQSWTEVLEENRWRSQSIIHASLAIAYDNVGKRDQAEAELAKAREAAVEIALPTDQMEAGPQSAPWFETVEFLLTYQDARRQLGFKSKSK</sequence>
<feature type="transmembrane region" description="Helical" evidence="7">
    <location>
        <begin position="408"/>
        <end position="429"/>
    </location>
</feature>
<dbReference type="Gene3D" id="1.25.40.10">
    <property type="entry name" value="Tetratricopeptide repeat domain"/>
    <property type="match status" value="2"/>
</dbReference>
<dbReference type="KEGG" id="ruv:EC9_44000"/>
<dbReference type="InterPro" id="IPR019734">
    <property type="entry name" value="TPR_rpt"/>
</dbReference>
<dbReference type="InterPro" id="IPR000719">
    <property type="entry name" value="Prot_kinase_dom"/>
</dbReference>
<keyword evidence="7" id="KW-0812">Transmembrane</keyword>
<dbReference type="SMART" id="SM00220">
    <property type="entry name" value="S_TKc"/>
    <property type="match status" value="1"/>
</dbReference>
<feature type="binding site" evidence="5">
    <location>
        <position position="116"/>
    </location>
    <ligand>
        <name>ATP</name>
        <dbReference type="ChEBI" id="CHEBI:30616"/>
    </ligand>
</feature>
<dbReference type="Gene3D" id="1.10.510.10">
    <property type="entry name" value="Transferase(Phosphotransferase) domain 1"/>
    <property type="match status" value="1"/>
</dbReference>
<dbReference type="InterPro" id="IPR011990">
    <property type="entry name" value="TPR-like_helical_dom_sf"/>
</dbReference>
<dbReference type="RefSeq" id="WP_145348056.1">
    <property type="nucleotide sequence ID" value="NZ_CP036261.1"/>
</dbReference>
<evidence type="ECO:0000313" key="9">
    <source>
        <dbReference type="EMBL" id="QDS90193.1"/>
    </source>
</evidence>
<evidence type="ECO:0000256" key="4">
    <source>
        <dbReference type="ARBA" id="ARBA00022840"/>
    </source>
</evidence>
<protein>
    <submittedName>
        <fullName evidence="9">Serine/threonine-protein kinase PknB</fullName>
        <ecNumber evidence="9">2.7.11.1</ecNumber>
    </submittedName>
</protein>
<dbReference type="InterPro" id="IPR008271">
    <property type="entry name" value="Ser/Thr_kinase_AS"/>
</dbReference>
<name>A0A517M5P0_9BACT</name>
<dbReference type="SUPFAM" id="SSF56112">
    <property type="entry name" value="Protein kinase-like (PK-like)"/>
    <property type="match status" value="1"/>
</dbReference>
<evidence type="ECO:0000256" key="7">
    <source>
        <dbReference type="SAM" id="Phobius"/>
    </source>
</evidence>
<evidence type="ECO:0000313" key="10">
    <source>
        <dbReference type="Proteomes" id="UP000319557"/>
    </source>
</evidence>
<dbReference type="EC" id="2.7.11.1" evidence="9"/>
<dbReference type="PROSITE" id="PS00108">
    <property type="entry name" value="PROTEIN_KINASE_ST"/>
    <property type="match status" value="1"/>
</dbReference>
<dbReference type="GO" id="GO:0005524">
    <property type="term" value="F:ATP binding"/>
    <property type="evidence" value="ECO:0007669"/>
    <property type="project" value="UniProtKB-UniRule"/>
</dbReference>
<keyword evidence="6" id="KW-0175">Coiled coil</keyword>
<keyword evidence="10" id="KW-1185">Reference proteome</keyword>
<keyword evidence="1 9" id="KW-0808">Transferase</keyword>
<keyword evidence="4 5" id="KW-0067">ATP-binding</keyword>
<proteinExistence type="predicted"/>
<dbReference type="EMBL" id="CP036261">
    <property type="protein sequence ID" value="QDS90193.1"/>
    <property type="molecule type" value="Genomic_DNA"/>
</dbReference>
<dbReference type="Proteomes" id="UP000319557">
    <property type="component" value="Chromosome"/>
</dbReference>
<evidence type="ECO:0000259" key="8">
    <source>
        <dbReference type="PROSITE" id="PS50011"/>
    </source>
</evidence>
<dbReference type="PANTHER" id="PTHR43289">
    <property type="entry name" value="MITOGEN-ACTIVATED PROTEIN KINASE KINASE KINASE 20-RELATED"/>
    <property type="match status" value="1"/>
</dbReference>
<evidence type="ECO:0000256" key="1">
    <source>
        <dbReference type="ARBA" id="ARBA00022679"/>
    </source>
</evidence>
<dbReference type="SUPFAM" id="SSF48452">
    <property type="entry name" value="TPR-like"/>
    <property type="match status" value="1"/>
</dbReference>
<dbReference type="Pfam" id="PF00069">
    <property type="entry name" value="Pkinase"/>
    <property type="match status" value="1"/>
</dbReference>
<dbReference type="AlphaFoldDB" id="A0A517M5P0"/>
<evidence type="ECO:0000256" key="3">
    <source>
        <dbReference type="ARBA" id="ARBA00022777"/>
    </source>
</evidence>
<dbReference type="CDD" id="cd14014">
    <property type="entry name" value="STKc_PknB_like"/>
    <property type="match status" value="1"/>
</dbReference>
<dbReference type="GO" id="GO:0004674">
    <property type="term" value="F:protein serine/threonine kinase activity"/>
    <property type="evidence" value="ECO:0007669"/>
    <property type="project" value="UniProtKB-EC"/>
</dbReference>
<dbReference type="InterPro" id="IPR011009">
    <property type="entry name" value="Kinase-like_dom_sf"/>
</dbReference>
<evidence type="ECO:0000256" key="6">
    <source>
        <dbReference type="SAM" id="Coils"/>
    </source>
</evidence>
<accession>A0A517M5P0</accession>
<reference evidence="9 10" key="1">
    <citation type="submission" date="2019-02" db="EMBL/GenBank/DDBJ databases">
        <title>Deep-cultivation of Planctomycetes and their phenomic and genomic characterization uncovers novel biology.</title>
        <authorList>
            <person name="Wiegand S."/>
            <person name="Jogler M."/>
            <person name="Boedeker C."/>
            <person name="Pinto D."/>
            <person name="Vollmers J."/>
            <person name="Rivas-Marin E."/>
            <person name="Kohn T."/>
            <person name="Peeters S.H."/>
            <person name="Heuer A."/>
            <person name="Rast P."/>
            <person name="Oberbeckmann S."/>
            <person name="Bunk B."/>
            <person name="Jeske O."/>
            <person name="Meyerdierks A."/>
            <person name="Storesund J.E."/>
            <person name="Kallscheuer N."/>
            <person name="Luecker S."/>
            <person name="Lage O.M."/>
            <person name="Pohl T."/>
            <person name="Merkel B.J."/>
            <person name="Hornburger P."/>
            <person name="Mueller R.-W."/>
            <person name="Bruemmer F."/>
            <person name="Labrenz M."/>
            <person name="Spormann A.M."/>
            <person name="Op den Camp H."/>
            <person name="Overmann J."/>
            <person name="Amann R."/>
            <person name="Jetten M.S.M."/>
            <person name="Mascher T."/>
            <person name="Medema M.H."/>
            <person name="Devos D.P."/>
            <person name="Kaster A.-K."/>
            <person name="Ovreas L."/>
            <person name="Rohde M."/>
            <person name="Galperin M.Y."/>
            <person name="Jogler C."/>
        </authorList>
    </citation>
    <scope>NUCLEOTIDE SEQUENCE [LARGE SCALE GENOMIC DNA]</scope>
    <source>
        <strain evidence="9 10">EC9</strain>
    </source>
</reference>
<keyword evidence="2 5" id="KW-0547">Nucleotide-binding</keyword>
<dbReference type="OrthoDB" id="258731at2"/>
<gene>
    <name evidence="9" type="primary">pknB_19</name>
    <name evidence="9" type="ORF">EC9_44000</name>
</gene>
<feature type="domain" description="Protein kinase" evidence="8">
    <location>
        <begin position="86"/>
        <end position="383"/>
    </location>
</feature>
<dbReference type="SMART" id="SM00028">
    <property type="entry name" value="TPR"/>
    <property type="match status" value="4"/>
</dbReference>
<keyword evidence="3 9" id="KW-0418">Kinase</keyword>
<organism evidence="9 10">
    <name type="scientific">Rosistilla ulvae</name>
    <dbReference type="NCBI Taxonomy" id="1930277"/>
    <lineage>
        <taxon>Bacteria</taxon>
        <taxon>Pseudomonadati</taxon>
        <taxon>Planctomycetota</taxon>
        <taxon>Planctomycetia</taxon>
        <taxon>Pirellulales</taxon>
        <taxon>Pirellulaceae</taxon>
        <taxon>Rosistilla</taxon>
    </lineage>
</organism>
<dbReference type="Gene3D" id="3.30.200.20">
    <property type="entry name" value="Phosphorylase Kinase, domain 1"/>
    <property type="match status" value="1"/>
</dbReference>
<evidence type="ECO:0000256" key="5">
    <source>
        <dbReference type="PROSITE-ProRule" id="PRU10141"/>
    </source>
</evidence>